<evidence type="ECO:0000256" key="5">
    <source>
        <dbReference type="ARBA" id="ARBA00022989"/>
    </source>
</evidence>
<protein>
    <recommendedName>
        <fullName evidence="9">GOLD domain-containing protein</fullName>
    </recommendedName>
</protein>
<evidence type="ECO:0000256" key="7">
    <source>
        <dbReference type="ARBA" id="ARBA00037847"/>
    </source>
</evidence>
<dbReference type="InterPro" id="IPR036598">
    <property type="entry name" value="GOLD_dom_sf"/>
</dbReference>
<evidence type="ECO:0000313" key="11">
    <source>
        <dbReference type="Proteomes" id="UP000035740"/>
    </source>
</evidence>
<dbReference type="GO" id="GO:0016020">
    <property type="term" value="C:membrane"/>
    <property type="evidence" value="ECO:0007669"/>
    <property type="project" value="UniProtKB-SubCell"/>
</dbReference>
<name>A0A0J7YN88_BETVV</name>
<dbReference type="SUPFAM" id="SSF101576">
    <property type="entry name" value="Supernatant protein factor (SPF), C-terminal domain"/>
    <property type="match status" value="1"/>
</dbReference>
<dbReference type="PANTHER" id="PTHR22811">
    <property type="entry name" value="TRANSMEMBRANE EMP24 DOMAIN-CONTAINING PROTEIN"/>
    <property type="match status" value="1"/>
</dbReference>
<evidence type="ECO:0000256" key="6">
    <source>
        <dbReference type="ARBA" id="ARBA00023136"/>
    </source>
</evidence>
<gene>
    <name evidence="10" type="ORF">BVRB_040040</name>
</gene>
<keyword evidence="6" id="KW-0472">Membrane</keyword>
<feature type="non-terminal residue" evidence="10">
    <location>
        <position position="139"/>
    </location>
</feature>
<dbReference type="AlphaFoldDB" id="A0A0J7YN88"/>
<dbReference type="EMBL" id="KQ115906">
    <property type="protein sequence ID" value="KMS65041.1"/>
    <property type="molecule type" value="Genomic_DNA"/>
</dbReference>
<feature type="domain" description="GOLD" evidence="9">
    <location>
        <begin position="1"/>
        <end position="69"/>
    </location>
</feature>
<evidence type="ECO:0000256" key="2">
    <source>
        <dbReference type="ARBA" id="ARBA00007104"/>
    </source>
</evidence>
<dbReference type="InterPro" id="IPR009038">
    <property type="entry name" value="GOLD_dom"/>
</dbReference>
<dbReference type="eggNOG" id="KOG1692">
    <property type="taxonomic scope" value="Eukaryota"/>
</dbReference>
<keyword evidence="11" id="KW-1185">Reference proteome</keyword>
<comment type="similarity">
    <text evidence="2 8">Belongs to the EMP24/GP25L family.</text>
</comment>
<evidence type="ECO:0000256" key="3">
    <source>
        <dbReference type="ARBA" id="ARBA00022692"/>
    </source>
</evidence>
<dbReference type="Gramene" id="KMS65041">
    <property type="protein sequence ID" value="KMS65041"/>
    <property type="gene ID" value="BVRB_040040"/>
</dbReference>
<dbReference type="OrthoDB" id="1929172at2759"/>
<keyword evidence="4" id="KW-0732">Signal</keyword>
<keyword evidence="5" id="KW-1133">Transmembrane helix</keyword>
<evidence type="ECO:0000256" key="1">
    <source>
        <dbReference type="ARBA" id="ARBA00004479"/>
    </source>
</evidence>
<evidence type="ECO:0000256" key="8">
    <source>
        <dbReference type="RuleBase" id="RU003827"/>
    </source>
</evidence>
<proteinExistence type="inferred from homology"/>
<comment type="subcellular location">
    <subcellularLocation>
        <location evidence="7">Endomembrane system</location>
        <topology evidence="7">Single-pass membrane protein</topology>
    </subcellularLocation>
    <subcellularLocation>
        <location evidence="1 8">Membrane</location>
        <topology evidence="1 8">Single-pass type I membrane protein</topology>
    </subcellularLocation>
</comment>
<dbReference type="SMART" id="SM01190">
    <property type="entry name" value="EMP24_GP25L"/>
    <property type="match status" value="1"/>
</dbReference>
<evidence type="ECO:0000256" key="4">
    <source>
        <dbReference type="ARBA" id="ARBA00022729"/>
    </source>
</evidence>
<dbReference type="Pfam" id="PF01105">
    <property type="entry name" value="EMP24_GP25L"/>
    <property type="match status" value="1"/>
</dbReference>
<accession>A0A0J7YN88</accession>
<dbReference type="InterPro" id="IPR015720">
    <property type="entry name" value="Emp24-like"/>
</dbReference>
<evidence type="ECO:0000313" key="10">
    <source>
        <dbReference type="EMBL" id="KMS65041.1"/>
    </source>
</evidence>
<dbReference type="GO" id="GO:0012505">
    <property type="term" value="C:endomembrane system"/>
    <property type="evidence" value="ECO:0007669"/>
    <property type="project" value="UniProtKB-SubCell"/>
</dbReference>
<evidence type="ECO:0000259" key="9">
    <source>
        <dbReference type="PROSITE" id="PS50866"/>
    </source>
</evidence>
<feature type="non-terminal residue" evidence="10">
    <location>
        <position position="1"/>
    </location>
</feature>
<reference evidence="10 11" key="1">
    <citation type="journal article" date="2014" name="Nature">
        <title>The genome of the recently domesticated crop plant sugar beet (Beta vulgaris).</title>
        <authorList>
            <person name="Dohm J.C."/>
            <person name="Minoche A.E."/>
            <person name="Holtgrawe D."/>
            <person name="Capella-Gutierrez S."/>
            <person name="Zakrzewski F."/>
            <person name="Tafer H."/>
            <person name="Rupp O."/>
            <person name="Sorensen T.R."/>
            <person name="Stracke R."/>
            <person name="Reinhardt R."/>
            <person name="Goesmann A."/>
            <person name="Kraft T."/>
            <person name="Schulz B."/>
            <person name="Stadler P.F."/>
            <person name="Schmidt T."/>
            <person name="Gabaldon T."/>
            <person name="Lehrach H."/>
            <person name="Weisshaar B."/>
            <person name="Himmelbauer H."/>
        </authorList>
    </citation>
    <scope>NUCLEOTIDE SEQUENCE [LARGE SCALE GENOMIC DNA]</scope>
    <source>
        <tissue evidence="10">Taproot</tissue>
    </source>
</reference>
<sequence length="139" mass="15628">HLTWHVYAGGLLDANIKVYDPNGKVLFEEDRTSGESIGWAAQVPGMYKICWFNTMSKTTAKHITWELTAGNALQSKEVAKIEHLDPLTNSVSMLSQSLRAVADEQKYIKVRERVASNTNQSTNSRVLWWGLLETIVSFS</sequence>
<organism evidence="10 11">
    <name type="scientific">Beta vulgaris subsp. vulgaris</name>
    <name type="common">Beet</name>
    <dbReference type="NCBI Taxonomy" id="3555"/>
    <lineage>
        <taxon>Eukaryota</taxon>
        <taxon>Viridiplantae</taxon>
        <taxon>Streptophyta</taxon>
        <taxon>Embryophyta</taxon>
        <taxon>Tracheophyta</taxon>
        <taxon>Spermatophyta</taxon>
        <taxon>Magnoliopsida</taxon>
        <taxon>eudicotyledons</taxon>
        <taxon>Gunneridae</taxon>
        <taxon>Pentapetalae</taxon>
        <taxon>Caryophyllales</taxon>
        <taxon>Chenopodiaceae</taxon>
        <taxon>Betoideae</taxon>
        <taxon>Beta</taxon>
    </lineage>
</organism>
<keyword evidence="3 8" id="KW-0812">Transmembrane</keyword>
<dbReference type="Proteomes" id="UP000035740">
    <property type="component" value="Unassembled WGS sequence"/>
</dbReference>
<dbReference type="PROSITE" id="PS50866">
    <property type="entry name" value="GOLD"/>
    <property type="match status" value="1"/>
</dbReference>